<accession>A0ABU2JP43</accession>
<name>A0ABU2JP43_9ACTN</name>
<evidence type="ECO:0000313" key="1">
    <source>
        <dbReference type="EMBL" id="MDT0266677.1"/>
    </source>
</evidence>
<gene>
    <name evidence="1" type="ORF">RM844_10270</name>
</gene>
<reference evidence="2" key="1">
    <citation type="submission" date="2023-07" db="EMBL/GenBank/DDBJ databases">
        <title>30 novel species of actinomycetes from the DSMZ collection.</title>
        <authorList>
            <person name="Nouioui I."/>
        </authorList>
    </citation>
    <scope>NUCLEOTIDE SEQUENCE [LARGE SCALE GENOMIC DNA]</scope>
    <source>
        <strain evidence="2">DSM 44915</strain>
    </source>
</reference>
<dbReference type="Proteomes" id="UP001183410">
    <property type="component" value="Unassembled WGS sequence"/>
</dbReference>
<evidence type="ECO:0000313" key="2">
    <source>
        <dbReference type="Proteomes" id="UP001183410"/>
    </source>
</evidence>
<proteinExistence type="predicted"/>
<evidence type="ECO:0008006" key="3">
    <source>
        <dbReference type="Google" id="ProtNLM"/>
    </source>
</evidence>
<comment type="caution">
    <text evidence="1">The sequence shown here is derived from an EMBL/GenBank/DDBJ whole genome shotgun (WGS) entry which is preliminary data.</text>
</comment>
<sequence>MVIKIGPVCSVREAELVGAVDIIVMRLGVADDRASRTISEATFAAVRAATGAVVALRAETPGPLADTVRRLAPDYVEFTAVDAAKTEPLAAQLATLTALDVPLIATVGAVLKDDVRLLAEEAHLARLVAAGAHYLAVELESVLDPDFRIAAPARRRLAEVFARYPVLVTDAFTDLTGGLGLNETGSYLELGDGRTRPQSFRLPTAVRLLRTRRPAPAAGRSRGS</sequence>
<keyword evidence="2" id="KW-1185">Reference proteome</keyword>
<protein>
    <recommendedName>
        <fullName evidence="3">N-acylglucosamine-6-phosphate 2-epimerase</fullName>
    </recommendedName>
</protein>
<organism evidence="1 2">
    <name type="scientific">Streptomyces chisholmiae</name>
    <dbReference type="NCBI Taxonomy" id="3075540"/>
    <lineage>
        <taxon>Bacteria</taxon>
        <taxon>Bacillati</taxon>
        <taxon>Actinomycetota</taxon>
        <taxon>Actinomycetes</taxon>
        <taxon>Kitasatosporales</taxon>
        <taxon>Streptomycetaceae</taxon>
        <taxon>Streptomyces</taxon>
    </lineage>
</organism>
<dbReference type="EMBL" id="JAVREO010000005">
    <property type="protein sequence ID" value="MDT0266677.1"/>
    <property type="molecule type" value="Genomic_DNA"/>
</dbReference>
<dbReference type="RefSeq" id="WP_311666714.1">
    <property type="nucleotide sequence ID" value="NZ_JAVREO010000005.1"/>
</dbReference>